<dbReference type="GO" id="GO:0005524">
    <property type="term" value="F:ATP binding"/>
    <property type="evidence" value="ECO:0007669"/>
    <property type="project" value="UniProtKB-UniRule"/>
</dbReference>
<dbReference type="Gene3D" id="3.10.290.20">
    <property type="entry name" value="Ubiquitin-like 2 activating enzyme e1b. Chain: B, domain 3"/>
    <property type="match status" value="1"/>
</dbReference>
<evidence type="ECO:0000313" key="7">
    <source>
        <dbReference type="Proteomes" id="UP000054408"/>
    </source>
</evidence>
<comment type="function">
    <text evidence="4">Catalytic subunit of the dimeric E1 enzyme, which activates NEDD8.</text>
</comment>
<dbReference type="GO" id="GO:0005634">
    <property type="term" value="C:nucleus"/>
    <property type="evidence" value="ECO:0007669"/>
    <property type="project" value="TreeGrafter"/>
</dbReference>
<keyword evidence="3 4" id="KW-0067">ATP-binding</keyword>
<dbReference type="Pfam" id="PF00899">
    <property type="entry name" value="ThiF"/>
    <property type="match status" value="1"/>
</dbReference>
<evidence type="ECO:0000259" key="5">
    <source>
        <dbReference type="SMART" id="SM01181"/>
    </source>
</evidence>
<keyword evidence="2 4" id="KW-0833">Ubl conjugation pathway</keyword>
<comment type="similarity">
    <text evidence="4">Belongs to the ubiquitin-activating E1 family. UBA3 subfamily.</text>
</comment>
<dbReference type="InterPro" id="IPR045886">
    <property type="entry name" value="ThiF/MoeB/HesA"/>
</dbReference>
<keyword evidence="1 4" id="KW-0547">Nucleotide-binding</keyword>
<dbReference type="EC" id="6.2.1.64" evidence="4"/>
<accession>A0A0L0DSI7</accession>
<dbReference type="FunFam" id="3.50.50.80:FF:000002">
    <property type="entry name" value="SUMO-activating enzyme subunit 2"/>
    <property type="match status" value="1"/>
</dbReference>
<comment type="catalytic activity">
    <reaction evidence="4">
        <text>ATP + [NEDD8 protein] + [E1 NEDD8-activating enzyme]-L-cysteine = AMP + diphosphate + [E1 NEDD8-activating enzyme]-S-[NEDD8 protein]-yl-L-cysteine.</text>
        <dbReference type="EC" id="6.2.1.64"/>
    </reaction>
</comment>
<dbReference type="InterPro" id="IPR000594">
    <property type="entry name" value="ThiF_NAD_FAD-bd"/>
</dbReference>
<comment type="pathway">
    <text evidence="4">Protein modification; protein neddylation.</text>
</comment>
<dbReference type="PANTHER" id="PTHR10953">
    <property type="entry name" value="UBIQUITIN-ACTIVATING ENZYME E1"/>
    <property type="match status" value="1"/>
</dbReference>
<evidence type="ECO:0000256" key="4">
    <source>
        <dbReference type="RuleBase" id="RU368009"/>
    </source>
</evidence>
<dbReference type="OrthoDB" id="5977743at2759"/>
<name>A0A0L0DSI7_THETB</name>
<dbReference type="Pfam" id="PF08825">
    <property type="entry name" value="E2_bind"/>
    <property type="match status" value="1"/>
</dbReference>
<dbReference type="InterPro" id="IPR035985">
    <property type="entry name" value="Ubiquitin-activating_enz"/>
</dbReference>
<dbReference type="eggNOG" id="KOG2015">
    <property type="taxonomic scope" value="Eukaryota"/>
</dbReference>
<dbReference type="Gene3D" id="1.10.10.520">
    <property type="entry name" value="Ubiquitin activating enzymes (Uba3). Chain: B, domain 2"/>
    <property type="match status" value="1"/>
</dbReference>
<dbReference type="OMA" id="PYLENYM"/>
<reference evidence="6 7" key="1">
    <citation type="submission" date="2010-05" db="EMBL/GenBank/DDBJ databases">
        <title>The Genome Sequence of Thecamonas trahens ATCC 50062.</title>
        <authorList>
            <consortium name="The Broad Institute Genome Sequencing Platform"/>
            <person name="Russ C."/>
            <person name="Cuomo C."/>
            <person name="Shea T."/>
            <person name="Young S.K."/>
            <person name="Zeng Q."/>
            <person name="Koehrsen M."/>
            <person name="Haas B."/>
            <person name="Borodovsky M."/>
            <person name="Guigo R."/>
            <person name="Alvarado L."/>
            <person name="Berlin A."/>
            <person name="Bochicchio J."/>
            <person name="Borenstein D."/>
            <person name="Chapman S."/>
            <person name="Chen Z."/>
            <person name="Freedman E."/>
            <person name="Gellesch M."/>
            <person name="Goldberg J."/>
            <person name="Griggs A."/>
            <person name="Gujja S."/>
            <person name="Heilman E."/>
            <person name="Heiman D."/>
            <person name="Hepburn T."/>
            <person name="Howarth C."/>
            <person name="Jen D."/>
            <person name="Larson L."/>
            <person name="Mehta T."/>
            <person name="Park D."/>
            <person name="Pearson M."/>
            <person name="Roberts A."/>
            <person name="Saif S."/>
            <person name="Shenoy N."/>
            <person name="Sisk P."/>
            <person name="Stolte C."/>
            <person name="Sykes S."/>
            <person name="Thomson T."/>
            <person name="Walk T."/>
            <person name="White J."/>
            <person name="Yandava C."/>
            <person name="Burger G."/>
            <person name="Gray M.W."/>
            <person name="Holland P.W.H."/>
            <person name="King N."/>
            <person name="Lang F.B.F."/>
            <person name="Roger A.J."/>
            <person name="Ruiz-Trillo I."/>
            <person name="Lander E."/>
            <person name="Nusbaum C."/>
        </authorList>
    </citation>
    <scope>NUCLEOTIDE SEQUENCE [LARGE SCALE GENOMIC DNA]</scope>
    <source>
        <strain evidence="6 7">ATCC 50062</strain>
    </source>
</reference>
<feature type="domain" description="E2 binding" evidence="5">
    <location>
        <begin position="329"/>
        <end position="411"/>
    </location>
</feature>
<dbReference type="PANTHER" id="PTHR10953:SF6">
    <property type="entry name" value="NEDD8-ACTIVATING ENZYME E1 CATALYTIC SUBUNIT"/>
    <property type="match status" value="1"/>
</dbReference>
<dbReference type="RefSeq" id="XP_013753225.1">
    <property type="nucleotide sequence ID" value="XM_013897771.1"/>
</dbReference>
<evidence type="ECO:0000256" key="2">
    <source>
        <dbReference type="ARBA" id="ARBA00022786"/>
    </source>
</evidence>
<dbReference type="STRING" id="461836.A0A0L0DSI7"/>
<dbReference type="UniPathway" id="UPA00885"/>
<protein>
    <recommendedName>
        <fullName evidence="4">NEDD8-activating enzyme E1 catalytic subunit</fullName>
        <ecNumber evidence="4">6.2.1.64</ecNumber>
    </recommendedName>
</protein>
<dbReference type="Proteomes" id="UP000054408">
    <property type="component" value="Unassembled WGS sequence"/>
</dbReference>
<dbReference type="InterPro" id="IPR014929">
    <property type="entry name" value="E2-binding"/>
</dbReference>
<evidence type="ECO:0000256" key="1">
    <source>
        <dbReference type="ARBA" id="ARBA00022741"/>
    </source>
</evidence>
<evidence type="ECO:0000256" key="3">
    <source>
        <dbReference type="ARBA" id="ARBA00022840"/>
    </source>
</evidence>
<keyword evidence="7" id="KW-1185">Reference proteome</keyword>
<keyword evidence="4" id="KW-0436">Ligase</keyword>
<dbReference type="SMART" id="SM01181">
    <property type="entry name" value="E2_bind"/>
    <property type="match status" value="1"/>
</dbReference>
<dbReference type="SUPFAM" id="SSF69572">
    <property type="entry name" value="Activating enzymes of the ubiquitin-like proteins"/>
    <property type="match status" value="1"/>
</dbReference>
<dbReference type="EMBL" id="GL349496">
    <property type="protein sequence ID" value="KNC55172.1"/>
    <property type="molecule type" value="Genomic_DNA"/>
</dbReference>
<gene>
    <name evidence="6" type="ORF">AMSG_10784</name>
</gene>
<sequence length="423" mass="45159">MDSPFFDLDHLLTRSGPFANAGFEACVELREFVHSSVRVLVIGAGGLGCELLHSLAKSGFGELEVIDMDTIDVSNLNRQFLFRAADVGKYKADVAAAFVEARCPGVSDDAFYRSFNLIIAGLDSIKARSWISAKLVSLAATDASGAVDMSTVIPLIDGGTEAFKGQARVMLPRISACFQCSISAFPPQRAFQLCTIANTPRKPEHCIAYAMNVLWEAEFGSDRVLDKDSVEDVTWVMTAAAARGAEYGITGITYQLTQGVMKNIIPAIASTNALIAGACVLEAIKIATNCASYLDNWFMYIGDSGINTRTFAWERDESCSVCGLCRITKVVSGRFMTLGELRSSLVDDAALQLVSPSLRGGGKTLYMETGPLKKLTQANLDKTLSEVVSSGTEISVTDANGAVVLVTVVFEEEEGDAGDGAAV</sequence>
<organism evidence="6 7">
    <name type="scientific">Thecamonas trahens ATCC 50062</name>
    <dbReference type="NCBI Taxonomy" id="461836"/>
    <lineage>
        <taxon>Eukaryota</taxon>
        <taxon>Apusozoa</taxon>
        <taxon>Apusomonadida</taxon>
        <taxon>Apusomonadidae</taxon>
        <taxon>Thecamonas</taxon>
    </lineage>
</organism>
<dbReference type="Gene3D" id="3.40.50.720">
    <property type="entry name" value="NAD(P)-binding Rossmann-like Domain"/>
    <property type="match status" value="1"/>
</dbReference>
<dbReference type="InterPro" id="IPR023318">
    <property type="entry name" value="Ub_act_enz_dom_a_sf"/>
</dbReference>
<dbReference type="AlphaFoldDB" id="A0A0L0DSI7"/>
<evidence type="ECO:0000313" key="6">
    <source>
        <dbReference type="EMBL" id="KNC55172.1"/>
    </source>
</evidence>
<proteinExistence type="inferred from homology"/>
<dbReference type="GO" id="GO:0005737">
    <property type="term" value="C:cytoplasm"/>
    <property type="evidence" value="ECO:0007669"/>
    <property type="project" value="TreeGrafter"/>
</dbReference>
<dbReference type="GO" id="GO:0045116">
    <property type="term" value="P:protein neddylation"/>
    <property type="evidence" value="ECO:0007669"/>
    <property type="project" value="UniProtKB-UniRule"/>
</dbReference>
<dbReference type="GO" id="GO:0019781">
    <property type="term" value="F:NEDD8 activating enzyme activity"/>
    <property type="evidence" value="ECO:0007669"/>
    <property type="project" value="UniProtKB-UniRule"/>
</dbReference>
<dbReference type="GeneID" id="25568925"/>